<dbReference type="GO" id="GO:0006310">
    <property type="term" value="P:DNA recombination"/>
    <property type="evidence" value="ECO:0007669"/>
    <property type="project" value="UniProtKB-KW"/>
</dbReference>
<dbReference type="FunFam" id="3.10.20.370:FF:000001">
    <property type="entry name" value="Retrovirus-related Pol polyprotein from transposon 17.6-like protein"/>
    <property type="match status" value="1"/>
</dbReference>
<dbReference type="SUPFAM" id="SSF53098">
    <property type="entry name" value="Ribonuclease H-like"/>
    <property type="match status" value="1"/>
</dbReference>
<evidence type="ECO:0000256" key="13">
    <source>
        <dbReference type="ARBA" id="ARBA00022932"/>
    </source>
</evidence>
<dbReference type="Pfam" id="PF00098">
    <property type="entry name" value="zf-CCHC"/>
    <property type="match status" value="1"/>
</dbReference>
<dbReference type="EMBL" id="CP144752">
    <property type="protein sequence ID" value="WVZ89407.1"/>
    <property type="molecule type" value="Genomic_DNA"/>
</dbReference>
<dbReference type="Pfam" id="PF17917">
    <property type="entry name" value="RT_RNaseH"/>
    <property type="match status" value="1"/>
</dbReference>
<dbReference type="InterPro" id="IPR036397">
    <property type="entry name" value="RNaseH_sf"/>
</dbReference>
<dbReference type="InterPro" id="IPR001878">
    <property type="entry name" value="Znf_CCHC"/>
</dbReference>
<dbReference type="SMART" id="SM00343">
    <property type="entry name" value="ZnF_C2HC"/>
    <property type="match status" value="1"/>
</dbReference>
<keyword evidence="13" id="KW-0239">DNA-directed DNA polymerase</keyword>
<keyword evidence="5" id="KW-0540">Nuclease</keyword>
<dbReference type="InterPro" id="IPR043128">
    <property type="entry name" value="Rev_trsase/Diguanyl_cyclase"/>
</dbReference>
<keyword evidence="14" id="KW-0238">DNA-binding</keyword>
<dbReference type="FunFam" id="3.30.70.270:FF:000020">
    <property type="entry name" value="Transposon Tf2-6 polyprotein-like Protein"/>
    <property type="match status" value="1"/>
</dbReference>
<dbReference type="PANTHER" id="PTHR37984:SF5">
    <property type="entry name" value="PROTEIN NYNRIN-LIKE"/>
    <property type="match status" value="1"/>
</dbReference>
<dbReference type="Gene3D" id="3.30.70.270">
    <property type="match status" value="2"/>
</dbReference>
<dbReference type="GO" id="GO:0008270">
    <property type="term" value="F:zinc ion binding"/>
    <property type="evidence" value="ECO:0007669"/>
    <property type="project" value="UniProtKB-KW"/>
</dbReference>
<keyword evidence="2" id="KW-0645">Protease</keyword>
<dbReference type="GO" id="GO:0003677">
    <property type="term" value="F:DNA binding"/>
    <property type="evidence" value="ECO:0007669"/>
    <property type="project" value="UniProtKB-KW"/>
</dbReference>
<keyword evidence="16" id="KW-0862">Zinc</keyword>
<evidence type="ECO:0000259" key="17">
    <source>
        <dbReference type="PROSITE" id="PS50158"/>
    </source>
</evidence>
<dbReference type="Pfam" id="PF17921">
    <property type="entry name" value="Integrase_H2C2"/>
    <property type="match status" value="1"/>
</dbReference>
<evidence type="ECO:0000256" key="16">
    <source>
        <dbReference type="PROSITE-ProRule" id="PRU00047"/>
    </source>
</evidence>
<keyword evidence="9" id="KW-0378">Hydrolase</keyword>
<dbReference type="InterPro" id="IPR000477">
    <property type="entry name" value="RT_dom"/>
</dbReference>
<name>A0AAQ3UFX4_PASNO</name>
<evidence type="ECO:0000256" key="1">
    <source>
        <dbReference type="ARBA" id="ARBA00012493"/>
    </source>
</evidence>
<evidence type="ECO:0000256" key="14">
    <source>
        <dbReference type="ARBA" id="ARBA00023125"/>
    </source>
</evidence>
<dbReference type="InterPro" id="IPR041588">
    <property type="entry name" value="Integrase_H2C2"/>
</dbReference>
<dbReference type="GO" id="GO:0004519">
    <property type="term" value="F:endonuclease activity"/>
    <property type="evidence" value="ECO:0007669"/>
    <property type="project" value="UniProtKB-KW"/>
</dbReference>
<evidence type="ECO:0000256" key="5">
    <source>
        <dbReference type="ARBA" id="ARBA00022722"/>
    </source>
</evidence>
<dbReference type="CDD" id="cd01647">
    <property type="entry name" value="RT_LTR"/>
    <property type="match status" value="1"/>
</dbReference>
<dbReference type="CDD" id="cd00303">
    <property type="entry name" value="retropepsin_like"/>
    <property type="match status" value="1"/>
</dbReference>
<dbReference type="InterPro" id="IPR041373">
    <property type="entry name" value="RT_RNaseH"/>
</dbReference>
<evidence type="ECO:0000256" key="6">
    <source>
        <dbReference type="ARBA" id="ARBA00022723"/>
    </source>
</evidence>
<feature type="domain" description="CCHC-type" evidence="17">
    <location>
        <begin position="26"/>
        <end position="41"/>
    </location>
</feature>
<protein>
    <recommendedName>
        <fullName evidence="1">RNA-directed DNA polymerase</fullName>
        <ecNumber evidence="1">2.7.7.49</ecNumber>
    </recommendedName>
</protein>
<dbReference type="Gene3D" id="3.30.420.10">
    <property type="entry name" value="Ribonuclease H-like superfamily/Ribonuclease H"/>
    <property type="match status" value="1"/>
</dbReference>
<evidence type="ECO:0000256" key="11">
    <source>
        <dbReference type="ARBA" id="ARBA00022908"/>
    </source>
</evidence>
<keyword evidence="19" id="KW-1185">Reference proteome</keyword>
<dbReference type="SUPFAM" id="SSF57756">
    <property type="entry name" value="Retrovirus zinc finger-like domains"/>
    <property type="match status" value="1"/>
</dbReference>
<dbReference type="GO" id="GO:0003964">
    <property type="term" value="F:RNA-directed DNA polymerase activity"/>
    <property type="evidence" value="ECO:0007669"/>
    <property type="project" value="UniProtKB-KW"/>
</dbReference>
<dbReference type="Pfam" id="PF00078">
    <property type="entry name" value="RVT_1"/>
    <property type="match status" value="1"/>
</dbReference>
<dbReference type="GO" id="GO:0004190">
    <property type="term" value="F:aspartic-type endopeptidase activity"/>
    <property type="evidence" value="ECO:0007669"/>
    <property type="project" value="UniProtKB-KW"/>
</dbReference>
<evidence type="ECO:0000256" key="10">
    <source>
        <dbReference type="ARBA" id="ARBA00022842"/>
    </source>
</evidence>
<dbReference type="InterPro" id="IPR012337">
    <property type="entry name" value="RNaseH-like_sf"/>
</dbReference>
<evidence type="ECO:0000256" key="7">
    <source>
        <dbReference type="ARBA" id="ARBA00022750"/>
    </source>
</evidence>
<dbReference type="Gene3D" id="3.10.20.370">
    <property type="match status" value="1"/>
</dbReference>
<dbReference type="InterPro" id="IPR021109">
    <property type="entry name" value="Peptidase_aspartic_dom_sf"/>
</dbReference>
<keyword evidence="12" id="KW-0695">RNA-directed DNA polymerase</keyword>
<keyword evidence="7" id="KW-0064">Aspartyl protease</keyword>
<dbReference type="Gene3D" id="1.10.340.70">
    <property type="match status" value="1"/>
</dbReference>
<keyword evidence="3" id="KW-0808">Transferase</keyword>
<evidence type="ECO:0000256" key="9">
    <source>
        <dbReference type="ARBA" id="ARBA00022801"/>
    </source>
</evidence>
<sequence length="1094" mass="125285">MPPSGPSSWRPPAPAQSSGSLFVFTCYGCGKTGHKASECPEKKNAGPYQTLARPSVPGAPPTRGRLNNVTTEDALEAPDTVTCEFLVNNSLAAVLFGSVSSKFTTQESLVSVARRRPIITSSQLREISCAWVCKAVSILIGGLELKADLTVLPSSGMDVILGMDWLTRHSGVIICKPRLVRLTHPGGQLVEFVPVRSPTSYLHSLVTKTVEDVPIVREYPDVFPEELPGLPPVRAIEFAIDLIPGTAPIAKAQYRMLGKEYDELKKQLDELLEKGFIRDSVSPWGAPVLFMKKKDGTMRMCIDYRDLNAVTVKNKYPLPRIDDLLDRLKGAKHFSKIDLRSGYHQMRIRESDILKTAFVTRYGHHEFTIVSFGLTNAPSYFMNMMNMIFMKELDQCVVVFIDDTLIFSKTWEEHEQHLRIVLEKLRENQLYGKFSKCDFWLEKVAFLGHVLTTEGVYVDPEKVKAVSIWKTPRNATEIRSFLGLAGYYRRFMENFSKIAKPMMGLLKNNTPYEWDDKCEGMLTLPDLHKDFVVYCDASRQGLGCVLMQDNKVVSYASRQLRAHEENYPTHDLELAAVVHALKIWRHYLMGNKCKIYTDHKSLKYIFTQTELNMRQRRWLDLIKDYELEIHYHPGKANVVADALSRKSYCNHLTGEELSAELCAEMEQLRIGFVSAEQLNELRVRCSLEDQIKEAQRSCPIIAEIKVEMEKGLMPEFRKDEQGTIWLKNRLCVPLSDSIRETIMTEAHCTKYSIHPGSTKMYQDLKSLFWWRRMKQDIAEFVAKCDTCNRIKAERQRPSGLLKPLKIPMWKWEKITMDFIVGLPRTPKGNDSIWVIVDRLTKSAHFIPVNTRFDTAKLIEIYVQNILRLHGAPLSIRTPIHRQILEKLTQGYGYKAGLQHHIPPTDGWTDLTSKSTPRRPSRACVLTYGPNWEAGLPFAEFSYNNGYCASLGMSPFQALYGRQCRTPLMWEEAGERQFYGPAMFIEAAENVAKVDADESYADKRRRELTFDEGEFVYLKVHHYVLAPRYIGPFRIKRKIGDLAYELELPEHLSGVHPVFHVSQLRKCLRLPEDQISLEAVDLQDNLEYLEYQCRF</sequence>
<dbReference type="PANTHER" id="PTHR37984">
    <property type="entry name" value="PROTEIN CBG26694"/>
    <property type="match status" value="1"/>
</dbReference>
<dbReference type="AlphaFoldDB" id="A0AAQ3UFX4"/>
<gene>
    <name evidence="18" type="ORF">U9M48_035820</name>
</gene>
<keyword evidence="16" id="KW-0863">Zinc-finger</keyword>
<dbReference type="Gene3D" id="3.10.10.10">
    <property type="entry name" value="HIV Type 1 Reverse Transcriptase, subunit A, domain 1"/>
    <property type="match status" value="1"/>
</dbReference>
<accession>A0AAQ3UFX4</accession>
<evidence type="ECO:0000313" key="19">
    <source>
        <dbReference type="Proteomes" id="UP001341281"/>
    </source>
</evidence>
<keyword evidence="6" id="KW-0479">Metal-binding</keyword>
<evidence type="ECO:0000256" key="4">
    <source>
        <dbReference type="ARBA" id="ARBA00022695"/>
    </source>
</evidence>
<keyword evidence="11" id="KW-0229">DNA integration</keyword>
<keyword evidence="4" id="KW-0548">Nucleotidyltransferase</keyword>
<dbReference type="SUPFAM" id="SSF56672">
    <property type="entry name" value="DNA/RNA polymerases"/>
    <property type="match status" value="1"/>
</dbReference>
<evidence type="ECO:0000256" key="2">
    <source>
        <dbReference type="ARBA" id="ARBA00022670"/>
    </source>
</evidence>
<keyword evidence="15" id="KW-0233">DNA recombination</keyword>
<evidence type="ECO:0000256" key="12">
    <source>
        <dbReference type="ARBA" id="ARBA00022918"/>
    </source>
</evidence>
<dbReference type="InterPro" id="IPR036875">
    <property type="entry name" value="Znf_CCHC_sf"/>
</dbReference>
<evidence type="ECO:0000256" key="8">
    <source>
        <dbReference type="ARBA" id="ARBA00022759"/>
    </source>
</evidence>
<dbReference type="InterPro" id="IPR043502">
    <property type="entry name" value="DNA/RNA_pol_sf"/>
</dbReference>
<proteinExistence type="predicted"/>
<dbReference type="PROSITE" id="PS50158">
    <property type="entry name" value="ZF_CCHC"/>
    <property type="match status" value="1"/>
</dbReference>
<reference evidence="18 19" key="1">
    <citation type="submission" date="2024-02" db="EMBL/GenBank/DDBJ databases">
        <title>High-quality chromosome-scale genome assembly of Pensacola bahiagrass (Paspalum notatum Flugge var. saurae).</title>
        <authorList>
            <person name="Vega J.M."/>
            <person name="Podio M."/>
            <person name="Orjuela J."/>
            <person name="Siena L.A."/>
            <person name="Pessino S.C."/>
            <person name="Combes M.C."/>
            <person name="Mariac C."/>
            <person name="Albertini E."/>
            <person name="Pupilli F."/>
            <person name="Ortiz J.P.A."/>
            <person name="Leblanc O."/>
        </authorList>
    </citation>
    <scope>NUCLEOTIDE SEQUENCE [LARGE SCALE GENOMIC DNA]</scope>
    <source>
        <strain evidence="18">R1</strain>
        <tissue evidence="18">Leaf</tissue>
    </source>
</reference>
<evidence type="ECO:0000313" key="18">
    <source>
        <dbReference type="EMBL" id="WVZ89407.1"/>
    </source>
</evidence>
<dbReference type="EC" id="2.7.7.49" evidence="1"/>
<keyword evidence="10" id="KW-0460">Magnesium</keyword>
<dbReference type="GO" id="GO:0003887">
    <property type="term" value="F:DNA-directed DNA polymerase activity"/>
    <property type="evidence" value="ECO:0007669"/>
    <property type="project" value="UniProtKB-KW"/>
</dbReference>
<organism evidence="18 19">
    <name type="scientific">Paspalum notatum var. saurae</name>
    <dbReference type="NCBI Taxonomy" id="547442"/>
    <lineage>
        <taxon>Eukaryota</taxon>
        <taxon>Viridiplantae</taxon>
        <taxon>Streptophyta</taxon>
        <taxon>Embryophyta</taxon>
        <taxon>Tracheophyta</taxon>
        <taxon>Spermatophyta</taxon>
        <taxon>Magnoliopsida</taxon>
        <taxon>Liliopsida</taxon>
        <taxon>Poales</taxon>
        <taxon>Poaceae</taxon>
        <taxon>PACMAD clade</taxon>
        <taxon>Panicoideae</taxon>
        <taxon>Andropogonodae</taxon>
        <taxon>Paspaleae</taxon>
        <taxon>Paspalinae</taxon>
        <taxon>Paspalum</taxon>
    </lineage>
</organism>
<dbReference type="Gene3D" id="4.10.60.10">
    <property type="entry name" value="Zinc finger, CCHC-type"/>
    <property type="match status" value="1"/>
</dbReference>
<dbReference type="Gene3D" id="2.40.70.10">
    <property type="entry name" value="Acid Proteases"/>
    <property type="match status" value="1"/>
</dbReference>
<dbReference type="Proteomes" id="UP001341281">
    <property type="component" value="Chromosome 08"/>
</dbReference>
<dbReference type="GO" id="GO:0006508">
    <property type="term" value="P:proteolysis"/>
    <property type="evidence" value="ECO:0007669"/>
    <property type="project" value="UniProtKB-KW"/>
</dbReference>
<dbReference type="GO" id="GO:0015074">
    <property type="term" value="P:DNA integration"/>
    <property type="evidence" value="ECO:0007669"/>
    <property type="project" value="UniProtKB-KW"/>
</dbReference>
<evidence type="ECO:0000256" key="15">
    <source>
        <dbReference type="ARBA" id="ARBA00023172"/>
    </source>
</evidence>
<dbReference type="InterPro" id="IPR056924">
    <property type="entry name" value="SH3_Tf2-1"/>
</dbReference>
<dbReference type="CDD" id="cd09274">
    <property type="entry name" value="RNase_HI_RT_Ty3"/>
    <property type="match status" value="1"/>
</dbReference>
<evidence type="ECO:0000256" key="3">
    <source>
        <dbReference type="ARBA" id="ARBA00022679"/>
    </source>
</evidence>
<dbReference type="Pfam" id="PF24626">
    <property type="entry name" value="SH3_Tf2-1"/>
    <property type="match status" value="1"/>
</dbReference>
<dbReference type="Pfam" id="PF08284">
    <property type="entry name" value="RVP_2"/>
    <property type="match status" value="1"/>
</dbReference>
<dbReference type="InterPro" id="IPR050951">
    <property type="entry name" value="Retrovirus_Pol_polyprotein"/>
</dbReference>
<keyword evidence="8" id="KW-0255">Endonuclease</keyword>